<keyword evidence="2" id="KW-1185">Reference proteome</keyword>
<dbReference type="SUPFAM" id="SSF53474">
    <property type="entry name" value="alpha/beta-Hydrolases"/>
    <property type="match status" value="1"/>
</dbReference>
<sequence>MMQVAKWWLMTVALMVYVIVPLVFAEPLFLREIWFDEARQRHVNVKLAFPRSGPSKDAMPVLLFSAPQGWRWGGQRDSYEYLADEMVNQGIAMVIMSHYDITETQGTPEKFADIYPGILTGSRHDHAVDRYEDGRFVLRELTRRNGQSLPGWPKLEMETIAVGGHSAGVLTALHLCGLPVRDLADETYAAQSDPRIQAFVIFGYPMEYRGPRRGDLKRVRGVAGLHVVGSQDHPIYRNTSYRYIGGAPQYWLVAKGGHDVGDRGSRDLVREVTSRFLRAYLFKDASARNFMNSGKFEDPSGDLQQYRTKLVERWWHVDQRDFVAWVRDVLPWGKWLHNFSVSYHGGQKVKE</sequence>
<accession>W4LET9</accession>
<dbReference type="Gene3D" id="3.40.50.1820">
    <property type="entry name" value="alpha/beta hydrolase"/>
    <property type="match status" value="1"/>
</dbReference>
<dbReference type="EMBL" id="AZHW01000765">
    <property type="protein sequence ID" value="ETW96613.1"/>
    <property type="molecule type" value="Genomic_DNA"/>
</dbReference>
<organism evidence="1 2">
    <name type="scientific">Entotheonella factor</name>
    <dbReference type="NCBI Taxonomy" id="1429438"/>
    <lineage>
        <taxon>Bacteria</taxon>
        <taxon>Pseudomonadati</taxon>
        <taxon>Nitrospinota/Tectimicrobiota group</taxon>
        <taxon>Candidatus Tectimicrobiota</taxon>
        <taxon>Candidatus Entotheonellia</taxon>
        <taxon>Candidatus Entotheonellales</taxon>
        <taxon>Candidatus Entotheonellaceae</taxon>
        <taxon>Candidatus Entotheonella</taxon>
    </lineage>
</organism>
<gene>
    <name evidence="1" type="ORF">ETSY1_25960</name>
</gene>
<dbReference type="HOGENOM" id="CLU_789118_0_0_7"/>
<dbReference type="AlphaFoldDB" id="W4LET9"/>
<evidence type="ECO:0000313" key="2">
    <source>
        <dbReference type="Proteomes" id="UP000019141"/>
    </source>
</evidence>
<reference evidence="1 2" key="1">
    <citation type="journal article" date="2014" name="Nature">
        <title>An environmental bacterial taxon with a large and distinct metabolic repertoire.</title>
        <authorList>
            <person name="Wilson M.C."/>
            <person name="Mori T."/>
            <person name="Ruckert C."/>
            <person name="Uria A.R."/>
            <person name="Helf M.J."/>
            <person name="Takada K."/>
            <person name="Gernert C."/>
            <person name="Steffens U.A."/>
            <person name="Heycke N."/>
            <person name="Schmitt S."/>
            <person name="Rinke C."/>
            <person name="Helfrich E.J."/>
            <person name="Brachmann A.O."/>
            <person name="Gurgui C."/>
            <person name="Wakimoto T."/>
            <person name="Kracht M."/>
            <person name="Crusemann M."/>
            <person name="Hentschel U."/>
            <person name="Abe I."/>
            <person name="Matsunaga S."/>
            <person name="Kalinowski J."/>
            <person name="Takeyama H."/>
            <person name="Piel J."/>
        </authorList>
    </citation>
    <scope>NUCLEOTIDE SEQUENCE [LARGE SCALE GENOMIC DNA]</scope>
    <source>
        <strain evidence="2">TSY1</strain>
    </source>
</reference>
<comment type="caution">
    <text evidence="1">The sequence shown here is derived from an EMBL/GenBank/DDBJ whole genome shotgun (WGS) entry which is preliminary data.</text>
</comment>
<protein>
    <recommendedName>
        <fullName evidence="3">Alpha/beta hydrolase</fullName>
    </recommendedName>
</protein>
<dbReference type="Proteomes" id="UP000019141">
    <property type="component" value="Unassembled WGS sequence"/>
</dbReference>
<evidence type="ECO:0000313" key="1">
    <source>
        <dbReference type="EMBL" id="ETW96613.1"/>
    </source>
</evidence>
<dbReference type="InterPro" id="IPR029058">
    <property type="entry name" value="AB_hydrolase_fold"/>
</dbReference>
<evidence type="ECO:0008006" key="3">
    <source>
        <dbReference type="Google" id="ProtNLM"/>
    </source>
</evidence>
<name>W4LET9_ENTF1</name>
<proteinExistence type="predicted"/>